<protein>
    <recommendedName>
        <fullName evidence="4">Inosamine-phosphate amidinotransferase 1</fullName>
    </recommendedName>
</protein>
<evidence type="ECO:0000256" key="2">
    <source>
        <dbReference type="ARBA" id="ARBA00022679"/>
    </source>
</evidence>
<evidence type="ECO:0008006" key="4">
    <source>
        <dbReference type="Google" id="ProtNLM"/>
    </source>
</evidence>
<gene>
    <name evidence="3" type="ORF">METZ01_LOCUS487789</name>
</gene>
<dbReference type="InterPro" id="IPR033195">
    <property type="entry name" value="AmidinoTrfase"/>
</dbReference>
<dbReference type="PANTHER" id="PTHR10488:SF1">
    <property type="entry name" value="GLYCINE AMIDINOTRANSFERASE, MITOCHONDRIAL"/>
    <property type="match status" value="1"/>
</dbReference>
<comment type="similarity">
    <text evidence="1">Belongs to the amidinotransferase family.</text>
</comment>
<dbReference type="AlphaFoldDB" id="A0A383CSS8"/>
<proteinExistence type="inferred from homology"/>
<dbReference type="GO" id="GO:0015067">
    <property type="term" value="F:amidinotransferase activity"/>
    <property type="evidence" value="ECO:0007669"/>
    <property type="project" value="InterPro"/>
</dbReference>
<dbReference type="PANTHER" id="PTHR10488">
    <property type="entry name" value="GLYCINE AMIDINOTRANSFERASE, MITOCHONDRIAL"/>
    <property type="match status" value="1"/>
</dbReference>
<dbReference type="EMBL" id="UINC01211155">
    <property type="protein sequence ID" value="SVE34935.1"/>
    <property type="molecule type" value="Genomic_DNA"/>
</dbReference>
<dbReference type="Gene3D" id="3.75.10.10">
    <property type="entry name" value="L-arginine/glycine Amidinotransferase, Chain A"/>
    <property type="match status" value="1"/>
</dbReference>
<organism evidence="3">
    <name type="scientific">marine metagenome</name>
    <dbReference type="NCBI Taxonomy" id="408172"/>
    <lineage>
        <taxon>unclassified sequences</taxon>
        <taxon>metagenomes</taxon>
        <taxon>ecological metagenomes</taxon>
    </lineage>
</organism>
<evidence type="ECO:0000256" key="1">
    <source>
        <dbReference type="ARBA" id="ARBA00006943"/>
    </source>
</evidence>
<accession>A0A383CSS8</accession>
<sequence length="200" mass="22457">HHLPGIIEAPRYYADDLYNSSCLGNPDTLALTEVAPAFDAANCIRANDDILYLVSNSGNKAGATWLKDHTGLNVHLLEGVYSYMHIDSTVAFLREGLMLLNPTRIKDVNVLPEPFRSWDYIMCPEPTDIGYYGDYNNASIWINMNMLSISPTLVCLEENQHSLRKELEKHSIECAMLPTRHQRTLGGGFHCVTADTKRES</sequence>
<name>A0A383CSS8_9ZZZZ</name>
<dbReference type="SUPFAM" id="SSF55909">
    <property type="entry name" value="Pentein"/>
    <property type="match status" value="1"/>
</dbReference>
<keyword evidence="2" id="KW-0808">Transferase</keyword>
<reference evidence="3" key="1">
    <citation type="submission" date="2018-05" db="EMBL/GenBank/DDBJ databases">
        <authorList>
            <person name="Lanie J.A."/>
            <person name="Ng W.-L."/>
            <person name="Kazmierczak K.M."/>
            <person name="Andrzejewski T.M."/>
            <person name="Davidsen T.M."/>
            <person name="Wayne K.J."/>
            <person name="Tettelin H."/>
            <person name="Glass J.I."/>
            <person name="Rusch D."/>
            <person name="Podicherti R."/>
            <person name="Tsui H.-C.T."/>
            <person name="Winkler M.E."/>
        </authorList>
    </citation>
    <scope>NUCLEOTIDE SEQUENCE</scope>
</reference>
<evidence type="ECO:0000313" key="3">
    <source>
        <dbReference type="EMBL" id="SVE34935.1"/>
    </source>
</evidence>
<feature type="non-terminal residue" evidence="3">
    <location>
        <position position="1"/>
    </location>
</feature>